<accession>A0A0X3NX11</accession>
<gene>
    <name evidence="1" type="ORF">TR123728</name>
</gene>
<organism evidence="1">
    <name type="scientific">Schistocephalus solidus</name>
    <name type="common">Tapeworm</name>
    <dbReference type="NCBI Taxonomy" id="70667"/>
    <lineage>
        <taxon>Eukaryota</taxon>
        <taxon>Metazoa</taxon>
        <taxon>Spiralia</taxon>
        <taxon>Lophotrochozoa</taxon>
        <taxon>Platyhelminthes</taxon>
        <taxon>Cestoda</taxon>
        <taxon>Eucestoda</taxon>
        <taxon>Diphyllobothriidea</taxon>
        <taxon>Diphyllobothriidae</taxon>
        <taxon>Schistocephalus</taxon>
    </lineage>
</organism>
<dbReference type="EMBL" id="GEEE01018986">
    <property type="protein sequence ID" value="JAP44239.1"/>
    <property type="molecule type" value="Transcribed_RNA"/>
</dbReference>
<name>A0A0X3NX11_SCHSO</name>
<protein>
    <submittedName>
        <fullName evidence="1">Uncharacterized protein</fullName>
    </submittedName>
</protein>
<proteinExistence type="predicted"/>
<evidence type="ECO:0000313" key="1">
    <source>
        <dbReference type="EMBL" id="JAP44239.1"/>
    </source>
</evidence>
<sequence>MPMSACSHPETASIWHALPYSKVVAGATERIFSHRPRAAMRTRVVKSKDPLNHSGLLGVLHHIPSLNCPDNYTDQTECILRSRRHEHEMNMRRGNELPQVTAHNF</sequence>
<dbReference type="AlphaFoldDB" id="A0A0X3NX11"/>
<reference evidence="1" key="1">
    <citation type="submission" date="2016-01" db="EMBL/GenBank/DDBJ databases">
        <title>Reference transcriptome for the parasite Schistocephalus solidus: insights into the molecular evolution of parasitism.</title>
        <authorList>
            <person name="Hebert F.O."/>
            <person name="Grambauer S."/>
            <person name="Barber I."/>
            <person name="Landry C.R."/>
            <person name="Aubin-Horth N."/>
        </authorList>
    </citation>
    <scope>NUCLEOTIDE SEQUENCE</scope>
</reference>